<evidence type="ECO:0000259" key="4">
    <source>
        <dbReference type="Pfam" id="PF07804"/>
    </source>
</evidence>
<dbReference type="PANTHER" id="PTHR37419">
    <property type="entry name" value="SERINE/THREONINE-PROTEIN KINASE TOXIN HIPA"/>
    <property type="match status" value="1"/>
</dbReference>
<evidence type="ECO:0000256" key="1">
    <source>
        <dbReference type="ARBA" id="ARBA00010164"/>
    </source>
</evidence>
<feature type="domain" description="HipA-like C-terminal" evidence="4">
    <location>
        <begin position="56"/>
        <end position="275"/>
    </location>
</feature>
<evidence type="ECO:0000256" key="3">
    <source>
        <dbReference type="ARBA" id="ARBA00022777"/>
    </source>
</evidence>
<comment type="caution">
    <text evidence="5">The sequence shown here is derived from an EMBL/GenBank/DDBJ whole genome shotgun (WGS) entry which is preliminary data.</text>
</comment>
<evidence type="ECO:0000256" key="2">
    <source>
        <dbReference type="ARBA" id="ARBA00022679"/>
    </source>
</evidence>
<dbReference type="InterPro" id="IPR012893">
    <property type="entry name" value="HipA-like_C"/>
</dbReference>
<evidence type="ECO:0000313" key="6">
    <source>
        <dbReference type="Proteomes" id="UP001302222"/>
    </source>
</evidence>
<proteinExistence type="inferred from homology"/>
<keyword evidence="2" id="KW-0808">Transferase</keyword>
<protein>
    <submittedName>
        <fullName evidence="5">HipA domain-containing protein</fullName>
    </submittedName>
</protein>
<dbReference type="InterPro" id="IPR052028">
    <property type="entry name" value="HipA_Ser/Thr_kinase"/>
</dbReference>
<sequence length="317" mass="36389">MMNKCLYCYQPLLEGEIDFHTKCSKKFFGVNNPPTLSFGKKDLKVMAQQIIVKSIAVTGVQAKLSLDIEKIDSKHSRLTVVGLWGNYILKPPTEAYEQLPENEDLTMKLARLCGIKTAEHSLIRLESGELAYLTKRFDRTKKEKRHVEDLCQLTETLTEHKYRSSMEKVGKTIKKFSSNAGFDIISFFELSIFCFLTGNADMHLKNFSLLHTQSGEIQFAPVYDLVSTKLVMPQDLEEMALTVNGRKNRLKREDFDVLASTLGINEKVKNNVYKRFSDKIIPMQTLIDESFLGEEMKETYKTLIQTKGERLDFLTKE</sequence>
<dbReference type="Proteomes" id="UP001302222">
    <property type="component" value="Unassembled WGS sequence"/>
</dbReference>
<keyword evidence="3" id="KW-0418">Kinase</keyword>
<reference evidence="5 6" key="1">
    <citation type="submission" date="2023-12" db="EMBL/GenBank/DDBJ databases">
        <title>Novel species of the genus Arcicella isolated from rivers.</title>
        <authorList>
            <person name="Lu H."/>
        </authorList>
    </citation>
    <scope>NUCLEOTIDE SEQUENCE [LARGE SCALE GENOMIC DNA]</scope>
    <source>
        <strain evidence="5 6">DC25W</strain>
    </source>
</reference>
<name>A0ABU5SHG5_9BACT</name>
<dbReference type="Pfam" id="PF07804">
    <property type="entry name" value="HipA_C"/>
    <property type="match status" value="1"/>
</dbReference>
<evidence type="ECO:0000313" key="5">
    <source>
        <dbReference type="EMBL" id="MEA5426647.1"/>
    </source>
</evidence>
<accession>A0ABU5SHG5</accession>
<dbReference type="EMBL" id="JAYGIM010000006">
    <property type="protein sequence ID" value="MEA5426647.1"/>
    <property type="molecule type" value="Genomic_DNA"/>
</dbReference>
<comment type="similarity">
    <text evidence="1">Belongs to the HipA Ser/Thr kinase family.</text>
</comment>
<gene>
    <name evidence="5" type="ORF">VB798_08700</name>
</gene>
<dbReference type="PANTHER" id="PTHR37419:SF1">
    <property type="entry name" value="SERINE_THREONINE-PROTEIN KINASE TOXIN HIPA"/>
    <property type="match status" value="1"/>
</dbReference>
<organism evidence="5 6">
    <name type="scientific">Arcicella lustrica</name>
    <dbReference type="NCBI Taxonomy" id="2984196"/>
    <lineage>
        <taxon>Bacteria</taxon>
        <taxon>Pseudomonadati</taxon>
        <taxon>Bacteroidota</taxon>
        <taxon>Cytophagia</taxon>
        <taxon>Cytophagales</taxon>
        <taxon>Flectobacillaceae</taxon>
        <taxon>Arcicella</taxon>
    </lineage>
</organism>
<dbReference type="Gene3D" id="1.10.1070.20">
    <property type="match status" value="1"/>
</dbReference>
<dbReference type="RefSeq" id="WP_323257997.1">
    <property type="nucleotide sequence ID" value="NZ_JAYGIM010000006.1"/>
</dbReference>
<keyword evidence="6" id="KW-1185">Reference proteome</keyword>